<dbReference type="SMART" id="SM00363">
    <property type="entry name" value="S4"/>
    <property type="match status" value="1"/>
</dbReference>
<dbReference type="PROSITE" id="PS50889">
    <property type="entry name" value="S4"/>
    <property type="match status" value="1"/>
</dbReference>
<dbReference type="GO" id="GO:0034605">
    <property type="term" value="P:cellular response to heat"/>
    <property type="evidence" value="ECO:0007669"/>
    <property type="project" value="InterPro"/>
</dbReference>
<feature type="compositionally biased region" description="Basic and acidic residues" evidence="5">
    <location>
        <begin position="120"/>
        <end position="129"/>
    </location>
</feature>
<dbReference type="SUPFAM" id="SSF55174">
    <property type="entry name" value="Alpha-L RNA-binding motif"/>
    <property type="match status" value="1"/>
</dbReference>
<dbReference type="GO" id="GO:0003677">
    <property type="term" value="F:DNA binding"/>
    <property type="evidence" value="ECO:0007669"/>
    <property type="project" value="UniProtKB-KW"/>
</dbReference>
<dbReference type="PIRSF" id="PIRSF016821">
    <property type="entry name" value="HSP15"/>
    <property type="match status" value="1"/>
</dbReference>
<comment type="caution">
    <text evidence="7">The sequence shown here is derived from an EMBL/GenBank/DDBJ whole genome shotgun (WGS) entry which is preliminary data.</text>
</comment>
<reference evidence="7 8" key="1">
    <citation type="submission" date="2020-08" db="EMBL/GenBank/DDBJ databases">
        <title>Genomic Encyclopedia of Type Strains, Phase IV (KMG-IV): sequencing the most valuable type-strain genomes for metagenomic binning, comparative biology and taxonomic classification.</title>
        <authorList>
            <person name="Goeker M."/>
        </authorList>
    </citation>
    <scope>NUCLEOTIDE SEQUENCE [LARGE SCALE GENOMIC DNA]</scope>
    <source>
        <strain evidence="7 8">DSM 106739</strain>
    </source>
</reference>
<gene>
    <name evidence="7" type="ORF">GGR36_003358</name>
</gene>
<dbReference type="AlphaFoldDB" id="A0A840BQR4"/>
<organism evidence="7 8">
    <name type="scientific">Niveibacterium umoris</name>
    <dbReference type="NCBI Taxonomy" id="1193620"/>
    <lineage>
        <taxon>Bacteria</taxon>
        <taxon>Pseudomonadati</taxon>
        <taxon>Pseudomonadota</taxon>
        <taxon>Betaproteobacteria</taxon>
        <taxon>Rhodocyclales</taxon>
        <taxon>Rhodocyclaceae</taxon>
        <taxon>Niveibacterium</taxon>
    </lineage>
</organism>
<feature type="domain" description="RNA-binding S4" evidence="6">
    <location>
        <begin position="9"/>
        <end position="72"/>
    </location>
</feature>
<dbReference type="InterPro" id="IPR002942">
    <property type="entry name" value="S4_RNA-bd"/>
</dbReference>
<comment type="similarity">
    <text evidence="1">Belongs to the HSP15 family.</text>
</comment>
<dbReference type="RefSeq" id="WP_183635916.1">
    <property type="nucleotide sequence ID" value="NZ_BAABLE010000005.1"/>
</dbReference>
<dbReference type="InterPro" id="IPR025708">
    <property type="entry name" value="HSP15"/>
</dbReference>
<dbReference type="Proteomes" id="UP000561045">
    <property type="component" value="Unassembled WGS sequence"/>
</dbReference>
<protein>
    <submittedName>
        <fullName evidence="7">Ribosome-associated heat shock protein Hsp15</fullName>
    </submittedName>
</protein>
<keyword evidence="8" id="KW-1185">Reference proteome</keyword>
<dbReference type="EMBL" id="JACIET010000002">
    <property type="protein sequence ID" value="MBB4014012.1"/>
    <property type="molecule type" value="Genomic_DNA"/>
</dbReference>
<evidence type="ECO:0000313" key="7">
    <source>
        <dbReference type="EMBL" id="MBB4014012.1"/>
    </source>
</evidence>
<name>A0A840BQR4_9RHOO</name>
<evidence type="ECO:0000256" key="4">
    <source>
        <dbReference type="PROSITE-ProRule" id="PRU00182"/>
    </source>
</evidence>
<accession>A0A840BQR4</accession>
<sequence>MDQDPGARTRIDKWLWAARFFKTRSLATEAVEGGKVRINGLGVKPAKDVRPGDRVAFSNGPVAREVIVRGISDKRGSAPLAQQLYEETAESIAAREAAADARRLKVEPAAERHGRPTKRERRDYDRWRE</sequence>
<evidence type="ECO:0000256" key="3">
    <source>
        <dbReference type="ARBA" id="ARBA00023125"/>
    </source>
</evidence>
<proteinExistence type="inferred from homology"/>
<keyword evidence="7" id="KW-0346">Stress response</keyword>
<dbReference type="Pfam" id="PF01479">
    <property type="entry name" value="S4"/>
    <property type="match status" value="1"/>
</dbReference>
<evidence type="ECO:0000256" key="2">
    <source>
        <dbReference type="ARBA" id="ARBA00022884"/>
    </source>
</evidence>
<feature type="region of interest" description="Disordered" evidence="5">
    <location>
        <begin position="100"/>
        <end position="129"/>
    </location>
</feature>
<dbReference type="Gene3D" id="3.10.290.10">
    <property type="entry name" value="RNA-binding S4 domain"/>
    <property type="match status" value="1"/>
</dbReference>
<dbReference type="GO" id="GO:0003727">
    <property type="term" value="F:single-stranded RNA binding"/>
    <property type="evidence" value="ECO:0007669"/>
    <property type="project" value="InterPro"/>
</dbReference>
<keyword evidence="3" id="KW-0238">DNA-binding</keyword>
<evidence type="ECO:0000259" key="6">
    <source>
        <dbReference type="SMART" id="SM00363"/>
    </source>
</evidence>
<evidence type="ECO:0000256" key="5">
    <source>
        <dbReference type="SAM" id="MobiDB-lite"/>
    </source>
</evidence>
<feature type="compositionally biased region" description="Basic and acidic residues" evidence="5">
    <location>
        <begin position="100"/>
        <end position="114"/>
    </location>
</feature>
<dbReference type="CDD" id="cd00165">
    <property type="entry name" value="S4"/>
    <property type="match status" value="1"/>
</dbReference>
<dbReference type="InterPro" id="IPR036986">
    <property type="entry name" value="S4_RNA-bd_sf"/>
</dbReference>
<keyword evidence="2 4" id="KW-0694">RNA-binding</keyword>
<dbReference type="GO" id="GO:0043023">
    <property type="term" value="F:ribosomal large subunit binding"/>
    <property type="evidence" value="ECO:0007669"/>
    <property type="project" value="InterPro"/>
</dbReference>
<evidence type="ECO:0000313" key="8">
    <source>
        <dbReference type="Proteomes" id="UP000561045"/>
    </source>
</evidence>
<evidence type="ECO:0000256" key="1">
    <source>
        <dbReference type="ARBA" id="ARBA00008396"/>
    </source>
</evidence>